<evidence type="ECO:0000256" key="1">
    <source>
        <dbReference type="SAM" id="Coils"/>
    </source>
</evidence>
<gene>
    <name evidence="2" type="ORF">SDC9_102811</name>
</gene>
<keyword evidence="1" id="KW-0175">Coiled coil</keyword>
<evidence type="ECO:0000313" key="2">
    <source>
        <dbReference type="EMBL" id="MPM56013.1"/>
    </source>
</evidence>
<protein>
    <recommendedName>
        <fullName evidence="3">Outer membrane protein TolC</fullName>
    </recommendedName>
</protein>
<reference evidence="2" key="1">
    <citation type="submission" date="2019-08" db="EMBL/GenBank/DDBJ databases">
        <authorList>
            <person name="Kucharzyk K."/>
            <person name="Murdoch R.W."/>
            <person name="Higgins S."/>
            <person name="Loffler F."/>
        </authorList>
    </citation>
    <scope>NUCLEOTIDE SEQUENCE</scope>
</reference>
<dbReference type="InterPro" id="IPR010131">
    <property type="entry name" value="MdtP/NodT-like"/>
</dbReference>
<dbReference type="AlphaFoldDB" id="A0A645AYP7"/>
<proteinExistence type="predicted"/>
<dbReference type="Pfam" id="PF02321">
    <property type="entry name" value="OEP"/>
    <property type="match status" value="1"/>
</dbReference>
<feature type="coiled-coil region" evidence="1">
    <location>
        <begin position="103"/>
        <end position="165"/>
    </location>
</feature>
<evidence type="ECO:0008006" key="3">
    <source>
        <dbReference type="Google" id="ProtNLM"/>
    </source>
</evidence>
<comment type="caution">
    <text evidence="2">The sequence shown here is derived from an EMBL/GenBank/DDBJ whole genome shotgun (WGS) entry which is preliminary data.</text>
</comment>
<dbReference type="Gene3D" id="1.20.1600.10">
    <property type="entry name" value="Outer membrane efflux proteins (OEP)"/>
    <property type="match status" value="1"/>
</dbReference>
<feature type="coiled-coil region" evidence="1">
    <location>
        <begin position="319"/>
        <end position="346"/>
    </location>
</feature>
<dbReference type="PANTHER" id="PTHR30203">
    <property type="entry name" value="OUTER MEMBRANE CATION EFFLUX PROTEIN"/>
    <property type="match status" value="1"/>
</dbReference>
<dbReference type="GO" id="GO:0015562">
    <property type="term" value="F:efflux transmembrane transporter activity"/>
    <property type="evidence" value="ECO:0007669"/>
    <property type="project" value="InterPro"/>
</dbReference>
<sequence length="406" mass="46524">MLILILSIGLHAQTHNLDYYIDAALQNSPLLKDYQNQIVINRLDSLIHKAGYKPQADLSSTNVYAPNIKGWGYDTGIINNGTFSALLTVRQTIIGKGNKKTQLQFYNLENQALQNTAKISEQDLKLAVASQYVASYHVLQETLYNKELLDLLKKEEGVLKKLTEKAVYKQTDYLNFLISLKQQQLLIDQQTADYKNNIALLNYVCGIVDTAYVGLKNPNITLLLPPSFENTLRYEQFRIDSLKLKNSDDQIDYAYHPKLEIFTDAGFNSTLTYQAYKNFGASVGLSLIMPLYDGGQRQKQHNKIRASEQIRQSYLDFSRNRYRQQLAQLYQQLQQTDDIIRQAQEVADYTQVLVEAHGKLLQTGNASVTDYVLAVNNLLNARHTVVQSMNNRMQIINQINYWNYEK</sequence>
<dbReference type="SUPFAM" id="SSF56954">
    <property type="entry name" value="Outer membrane efflux proteins (OEP)"/>
    <property type="match status" value="1"/>
</dbReference>
<name>A0A645AYP7_9ZZZZ</name>
<accession>A0A645AYP7</accession>
<organism evidence="2">
    <name type="scientific">bioreactor metagenome</name>
    <dbReference type="NCBI Taxonomy" id="1076179"/>
    <lineage>
        <taxon>unclassified sequences</taxon>
        <taxon>metagenomes</taxon>
        <taxon>ecological metagenomes</taxon>
    </lineage>
</organism>
<dbReference type="InterPro" id="IPR003423">
    <property type="entry name" value="OMP_efflux"/>
</dbReference>
<dbReference type="EMBL" id="VSSQ01015540">
    <property type="protein sequence ID" value="MPM56013.1"/>
    <property type="molecule type" value="Genomic_DNA"/>
</dbReference>